<feature type="transmembrane region" description="Helical" evidence="1">
    <location>
        <begin position="67"/>
        <end position="95"/>
    </location>
</feature>
<feature type="transmembrane region" description="Helical" evidence="1">
    <location>
        <begin position="26"/>
        <end position="47"/>
    </location>
</feature>
<keyword evidence="1" id="KW-0472">Membrane</keyword>
<sequence>MILWQTFLQSLRLPSKRIVFQLNRKGMDITVIYMFLLLLLVSIPSLIDRLYENTGFTSDMNIVFLLIYFFIFYYLPLTIIVFLSMTVVAYVMTLVASVMGRKLRLQLLWKMCAYSATIPFLIYTVSALFFSVSDIFLWVAIVYTVLMLLIIITVYPKRKIHTK</sequence>
<evidence type="ECO:0000256" key="1">
    <source>
        <dbReference type="SAM" id="Phobius"/>
    </source>
</evidence>
<proteinExistence type="predicted"/>
<dbReference type="EMBL" id="JBHUHQ010000020">
    <property type="protein sequence ID" value="MFD2045654.1"/>
    <property type="molecule type" value="Genomic_DNA"/>
</dbReference>
<evidence type="ECO:0000313" key="3">
    <source>
        <dbReference type="Proteomes" id="UP001597383"/>
    </source>
</evidence>
<organism evidence="2 3">
    <name type="scientific">Ornithinibacillus salinisoli</name>
    <dbReference type="NCBI Taxonomy" id="1848459"/>
    <lineage>
        <taxon>Bacteria</taxon>
        <taxon>Bacillati</taxon>
        <taxon>Bacillota</taxon>
        <taxon>Bacilli</taxon>
        <taxon>Bacillales</taxon>
        <taxon>Bacillaceae</taxon>
        <taxon>Ornithinibacillus</taxon>
    </lineage>
</organism>
<evidence type="ECO:0000313" key="2">
    <source>
        <dbReference type="EMBL" id="MFD2045654.1"/>
    </source>
</evidence>
<protein>
    <submittedName>
        <fullName evidence="2">DUF1189 family protein</fullName>
    </submittedName>
</protein>
<keyword evidence="3" id="KW-1185">Reference proteome</keyword>
<dbReference type="RefSeq" id="WP_377558297.1">
    <property type="nucleotide sequence ID" value="NZ_JBHUHQ010000020.1"/>
</dbReference>
<gene>
    <name evidence="2" type="ORF">ACFSJF_15365</name>
</gene>
<name>A0ABW4W1G6_9BACI</name>
<accession>A0ABW4W1G6</accession>
<keyword evidence="1" id="KW-1133">Transmembrane helix</keyword>
<feature type="transmembrane region" description="Helical" evidence="1">
    <location>
        <begin position="135"/>
        <end position="155"/>
    </location>
</feature>
<comment type="caution">
    <text evidence="2">The sequence shown here is derived from an EMBL/GenBank/DDBJ whole genome shotgun (WGS) entry which is preliminary data.</text>
</comment>
<feature type="transmembrane region" description="Helical" evidence="1">
    <location>
        <begin position="107"/>
        <end position="129"/>
    </location>
</feature>
<keyword evidence="1" id="KW-0812">Transmembrane</keyword>
<dbReference type="Pfam" id="PF06691">
    <property type="entry name" value="DUF1189"/>
    <property type="match status" value="1"/>
</dbReference>
<dbReference type="InterPro" id="IPR009574">
    <property type="entry name" value="DUF1189"/>
</dbReference>
<dbReference type="Proteomes" id="UP001597383">
    <property type="component" value="Unassembled WGS sequence"/>
</dbReference>
<reference evidence="3" key="1">
    <citation type="journal article" date="2019" name="Int. J. Syst. Evol. Microbiol.">
        <title>The Global Catalogue of Microorganisms (GCM) 10K type strain sequencing project: providing services to taxonomists for standard genome sequencing and annotation.</title>
        <authorList>
            <consortium name="The Broad Institute Genomics Platform"/>
            <consortium name="The Broad Institute Genome Sequencing Center for Infectious Disease"/>
            <person name="Wu L."/>
            <person name="Ma J."/>
        </authorList>
    </citation>
    <scope>NUCLEOTIDE SEQUENCE [LARGE SCALE GENOMIC DNA]</scope>
    <source>
        <strain evidence="3">R28</strain>
    </source>
</reference>